<dbReference type="RefSeq" id="XP_035667702.1">
    <property type="nucleotide sequence ID" value="XM_035811809.1"/>
</dbReference>
<evidence type="ECO:0000313" key="3">
    <source>
        <dbReference type="RefSeq" id="XP_035667702.1"/>
    </source>
</evidence>
<sequence>MPVFEKETGALAVTDGAVLTVGGIESKQTPKDVLAGSDKRMKQSAGDTGADKSRMVKMVNQDLEEVESRTMTLEDWHNKWRRGKTKFHMPKVHPYVRLENH</sequence>
<reference evidence="3" key="2">
    <citation type="submission" date="2025-08" db="UniProtKB">
        <authorList>
            <consortium name="RefSeq"/>
        </authorList>
    </citation>
    <scope>IDENTIFICATION</scope>
    <source>
        <strain evidence="3">S238N-H82</strain>
        <tissue evidence="3">Testes</tissue>
    </source>
</reference>
<protein>
    <submittedName>
        <fullName evidence="3">Uncharacterized protein LOC118410247</fullName>
    </submittedName>
</protein>
<dbReference type="AlphaFoldDB" id="A0A9J7KPG6"/>
<reference evidence="2" key="1">
    <citation type="journal article" date="2020" name="Nat. Ecol. Evol.">
        <title>Deeply conserved synteny resolves early events in vertebrate evolution.</title>
        <authorList>
            <person name="Simakov O."/>
            <person name="Marletaz F."/>
            <person name="Yue J.X."/>
            <person name="O'Connell B."/>
            <person name="Jenkins J."/>
            <person name="Brandt A."/>
            <person name="Calef R."/>
            <person name="Tung C.H."/>
            <person name="Huang T.K."/>
            <person name="Schmutz J."/>
            <person name="Satoh N."/>
            <person name="Yu J.K."/>
            <person name="Putnam N.H."/>
            <person name="Green R.E."/>
            <person name="Rokhsar D.S."/>
        </authorList>
    </citation>
    <scope>NUCLEOTIDE SEQUENCE [LARGE SCALE GENOMIC DNA]</scope>
    <source>
        <strain evidence="2">S238N-H82</strain>
    </source>
</reference>
<proteinExistence type="predicted"/>
<dbReference type="KEGG" id="bfo:118410247"/>
<feature type="region of interest" description="Disordered" evidence="1">
    <location>
        <begin position="31"/>
        <end position="50"/>
    </location>
</feature>
<evidence type="ECO:0000313" key="2">
    <source>
        <dbReference type="Proteomes" id="UP000001554"/>
    </source>
</evidence>
<organism evidence="2 3">
    <name type="scientific">Branchiostoma floridae</name>
    <name type="common">Florida lancelet</name>
    <name type="synonym">Amphioxus</name>
    <dbReference type="NCBI Taxonomy" id="7739"/>
    <lineage>
        <taxon>Eukaryota</taxon>
        <taxon>Metazoa</taxon>
        <taxon>Chordata</taxon>
        <taxon>Cephalochordata</taxon>
        <taxon>Leptocardii</taxon>
        <taxon>Amphioxiformes</taxon>
        <taxon>Branchiostomatidae</taxon>
        <taxon>Branchiostoma</taxon>
    </lineage>
</organism>
<name>A0A9J7KPG6_BRAFL</name>
<gene>
    <name evidence="3" type="primary">LOC118410247</name>
</gene>
<accession>A0A9J7KPG6</accession>
<dbReference type="GeneID" id="118410247"/>
<keyword evidence="2" id="KW-1185">Reference proteome</keyword>
<dbReference type="Proteomes" id="UP000001554">
    <property type="component" value="Chromosome 2"/>
</dbReference>
<evidence type="ECO:0000256" key="1">
    <source>
        <dbReference type="SAM" id="MobiDB-lite"/>
    </source>
</evidence>